<dbReference type="InterPro" id="IPR000432">
    <property type="entry name" value="DNA_mismatch_repair_MutS_C"/>
</dbReference>
<keyword evidence="4" id="KW-1133">Transmembrane helix</keyword>
<name>A0ABP3Y9S5_9BACT</name>
<dbReference type="InterPro" id="IPR027417">
    <property type="entry name" value="P-loop_NTPase"/>
</dbReference>
<dbReference type="PANTHER" id="PTHR11361:SF152">
    <property type="entry name" value="DNA MISMATCH REPAIR PROTEIN"/>
    <property type="match status" value="1"/>
</dbReference>
<evidence type="ECO:0000313" key="6">
    <source>
        <dbReference type="EMBL" id="GAA0878221.1"/>
    </source>
</evidence>
<evidence type="ECO:0000256" key="4">
    <source>
        <dbReference type="SAM" id="Phobius"/>
    </source>
</evidence>
<dbReference type="SUPFAM" id="SSF52540">
    <property type="entry name" value="P-loop containing nucleoside triphosphate hydrolases"/>
    <property type="match status" value="1"/>
</dbReference>
<dbReference type="Proteomes" id="UP001500469">
    <property type="component" value="Unassembled WGS sequence"/>
</dbReference>
<evidence type="ECO:0000259" key="5">
    <source>
        <dbReference type="SMART" id="SM00534"/>
    </source>
</evidence>
<dbReference type="SMART" id="SM00534">
    <property type="entry name" value="MUTSac"/>
    <property type="match status" value="1"/>
</dbReference>
<gene>
    <name evidence="6" type="ORF">GCM10009119_11890</name>
</gene>
<dbReference type="EMBL" id="BAAAFI010000004">
    <property type="protein sequence ID" value="GAA0878221.1"/>
    <property type="molecule type" value="Genomic_DNA"/>
</dbReference>
<sequence>MFKSKKGKTEELLANFSKIKKGNFYFNSIGKYFLKCEKTSAFQVISDKTYQDLDLDEVFMYIDRTLSKVGQQFLYHSFRTIPDNSERFDRFEHLIKVLNEHSELKEAVIKQLSKLNTNEAYYISSLFLEDHFQKPEWFFVVPLLSLISVISLSLSFFFPQFLLLLVPVLAVNYFIHYWNRESFVQYSGSILQLLTLNQVAKEFVKAEVLAEANQEITKSIQSIDGIGVRMSLFKLEAKIQSDVGQAVESLTDIIKALFLIEPIVFFNVLRKLDSKRNEIHRLYKLIGEIDVAISIDFLRKELPYYSVSTLTDKEKQLRAKDIYHPLLLDSVANSIDIHRKSVLLTGSNMSGKTTFIRTIGINVIMSQTLNTCFAREFAHPRLKVHSAIRIADDLMNDKSYYFEEVTTIKKMLEESRSGAQNLFLLDEMFKGTNTVERIAAGKSVLSYLNEENNIVFISSHDLELADYLSESYDLYHFTEIVENENILFDFKLKAGQLKTTNAIRILELNDYPLEIILEAQELSKQIKEEKNNKRIF</sequence>
<dbReference type="Pfam" id="PF00488">
    <property type="entry name" value="MutS_V"/>
    <property type="match status" value="1"/>
</dbReference>
<dbReference type="InterPro" id="IPR045076">
    <property type="entry name" value="MutS"/>
</dbReference>
<evidence type="ECO:0000256" key="1">
    <source>
        <dbReference type="ARBA" id="ARBA00022741"/>
    </source>
</evidence>
<comment type="caution">
    <text evidence="6">The sequence shown here is derived from an EMBL/GenBank/DDBJ whole genome shotgun (WGS) entry which is preliminary data.</text>
</comment>
<keyword evidence="2" id="KW-0067">ATP-binding</keyword>
<keyword evidence="7" id="KW-1185">Reference proteome</keyword>
<evidence type="ECO:0000256" key="2">
    <source>
        <dbReference type="ARBA" id="ARBA00022840"/>
    </source>
</evidence>
<reference evidence="7" key="1">
    <citation type="journal article" date="2019" name="Int. J. Syst. Evol. Microbiol.">
        <title>The Global Catalogue of Microorganisms (GCM) 10K type strain sequencing project: providing services to taxonomists for standard genome sequencing and annotation.</title>
        <authorList>
            <consortium name="The Broad Institute Genomics Platform"/>
            <consortium name="The Broad Institute Genome Sequencing Center for Infectious Disease"/>
            <person name="Wu L."/>
            <person name="Ma J."/>
        </authorList>
    </citation>
    <scope>NUCLEOTIDE SEQUENCE [LARGE SCALE GENOMIC DNA]</scope>
    <source>
        <strain evidence="7">JCM 16112</strain>
    </source>
</reference>
<dbReference type="Gene3D" id="3.40.50.300">
    <property type="entry name" value="P-loop containing nucleotide triphosphate hydrolases"/>
    <property type="match status" value="1"/>
</dbReference>
<feature type="transmembrane region" description="Helical" evidence="4">
    <location>
        <begin position="137"/>
        <end position="155"/>
    </location>
</feature>
<keyword evidence="4" id="KW-0472">Membrane</keyword>
<proteinExistence type="predicted"/>
<evidence type="ECO:0000313" key="7">
    <source>
        <dbReference type="Proteomes" id="UP001500469"/>
    </source>
</evidence>
<keyword evidence="4" id="KW-0812">Transmembrane</keyword>
<protein>
    <submittedName>
        <fullName evidence="6">DNA mismatch repair protein MutS</fullName>
    </submittedName>
</protein>
<organism evidence="6 7">
    <name type="scientific">Algoriphagus jejuensis</name>
    <dbReference type="NCBI Taxonomy" id="419934"/>
    <lineage>
        <taxon>Bacteria</taxon>
        <taxon>Pseudomonadati</taxon>
        <taxon>Bacteroidota</taxon>
        <taxon>Cytophagia</taxon>
        <taxon>Cytophagales</taxon>
        <taxon>Cyclobacteriaceae</taxon>
        <taxon>Algoriphagus</taxon>
    </lineage>
</organism>
<feature type="domain" description="DNA mismatch repair proteins mutS family" evidence="5">
    <location>
        <begin position="339"/>
        <end position="524"/>
    </location>
</feature>
<accession>A0ABP3Y9S5</accession>
<evidence type="ECO:0000256" key="3">
    <source>
        <dbReference type="ARBA" id="ARBA00023125"/>
    </source>
</evidence>
<dbReference type="PANTHER" id="PTHR11361">
    <property type="entry name" value="DNA MISMATCH REPAIR PROTEIN MUTS FAMILY MEMBER"/>
    <property type="match status" value="1"/>
</dbReference>
<keyword evidence="3" id="KW-0238">DNA-binding</keyword>
<keyword evidence="1" id="KW-0547">Nucleotide-binding</keyword>